<dbReference type="GO" id="GO:0016020">
    <property type="term" value="C:membrane"/>
    <property type="evidence" value="ECO:0007669"/>
    <property type="project" value="UniProtKB-SubCell"/>
</dbReference>
<dbReference type="EMBL" id="KQ421225">
    <property type="protein sequence ID" value="KOF78019.1"/>
    <property type="molecule type" value="Genomic_DNA"/>
</dbReference>
<dbReference type="PANTHER" id="PTHR16002:SF4">
    <property type="entry name" value="TMEM248_TMEM219 DOMAIN-CONTAINING PROTEIN"/>
    <property type="match status" value="1"/>
</dbReference>
<keyword evidence="3 5" id="KW-1133">Transmembrane helix</keyword>
<reference evidence="7" key="1">
    <citation type="submission" date="2015-07" db="EMBL/GenBank/DDBJ databases">
        <title>MeaNS - Measles Nucleotide Surveillance Program.</title>
        <authorList>
            <person name="Tran T."/>
            <person name="Druce J."/>
        </authorList>
    </citation>
    <scope>NUCLEOTIDE SEQUENCE</scope>
    <source>
        <strain evidence="7">UCB-OBI-ISO-001</strain>
        <tissue evidence="7">Gonad</tissue>
    </source>
</reference>
<sequence length="310" mass="34633">MAFPIYENLRGFATSRPPIIIFMICLGSFAVVLLTLAYYIKVREITNPDITEDWNMFLENLAHVEFCVLNNSSDSSQSGTQSTTVAVPTTPTVDLSTLELNNTESAAPGIVPENYVNVTVSMLVEIIPTLEFLSIPHNLTHLTTTLPGYQLGLSGDAGNMEMLVTFELPFEWNTTSCSNNGVCNGVKIYTCMTFSAPPNFFPLTRKPSACYGVNETGVEYHARMIGRNTALSDSYVWCRNKPLINVRYNLDPTLTVMLSLRDRSVINLHLMHTSYFLFVMVVTLFCYAIIKGRPSKSKGLQYKEKIFLKA</sequence>
<dbReference type="Pfam" id="PF14940">
    <property type="entry name" value="TMEM219"/>
    <property type="match status" value="1"/>
</dbReference>
<name>A0A0L8GMC7_OCTBM</name>
<evidence type="ECO:0000256" key="5">
    <source>
        <dbReference type="SAM" id="Phobius"/>
    </source>
</evidence>
<evidence type="ECO:0000256" key="3">
    <source>
        <dbReference type="ARBA" id="ARBA00022989"/>
    </source>
</evidence>
<accession>A0A0L8GMC7</accession>
<evidence type="ECO:0000256" key="1">
    <source>
        <dbReference type="ARBA" id="ARBA00004370"/>
    </source>
</evidence>
<dbReference type="InterPro" id="IPR039493">
    <property type="entry name" value="TMEM248/TMEM219"/>
</dbReference>
<gene>
    <name evidence="7" type="ORF">OCBIM_22031381mg</name>
</gene>
<feature type="transmembrane region" description="Helical" evidence="5">
    <location>
        <begin position="270"/>
        <end position="290"/>
    </location>
</feature>
<dbReference type="PANTHER" id="PTHR16002">
    <property type="entry name" value="TRANSMEMBRANE PROTEIN 248-LIKE"/>
    <property type="match status" value="1"/>
</dbReference>
<keyword evidence="2 5" id="KW-0812">Transmembrane</keyword>
<evidence type="ECO:0000256" key="2">
    <source>
        <dbReference type="ARBA" id="ARBA00022692"/>
    </source>
</evidence>
<dbReference type="InterPro" id="IPR039587">
    <property type="entry name" value="TMEM248/TMEM219_dom"/>
</dbReference>
<feature type="domain" description="TMEM248/TMEM219" evidence="6">
    <location>
        <begin position="9"/>
        <end position="257"/>
    </location>
</feature>
<feature type="transmembrane region" description="Helical" evidence="5">
    <location>
        <begin position="20"/>
        <end position="40"/>
    </location>
</feature>
<organism evidence="7">
    <name type="scientific">Octopus bimaculoides</name>
    <name type="common">California two-spotted octopus</name>
    <dbReference type="NCBI Taxonomy" id="37653"/>
    <lineage>
        <taxon>Eukaryota</taxon>
        <taxon>Metazoa</taxon>
        <taxon>Spiralia</taxon>
        <taxon>Lophotrochozoa</taxon>
        <taxon>Mollusca</taxon>
        <taxon>Cephalopoda</taxon>
        <taxon>Coleoidea</taxon>
        <taxon>Octopodiformes</taxon>
        <taxon>Octopoda</taxon>
        <taxon>Incirrata</taxon>
        <taxon>Octopodidae</taxon>
        <taxon>Octopus</taxon>
    </lineage>
</organism>
<proteinExistence type="predicted"/>
<dbReference type="OrthoDB" id="6329605at2759"/>
<protein>
    <recommendedName>
        <fullName evidence="6">TMEM248/TMEM219 domain-containing protein</fullName>
    </recommendedName>
</protein>
<comment type="subcellular location">
    <subcellularLocation>
        <location evidence="1">Membrane</location>
    </subcellularLocation>
</comment>
<evidence type="ECO:0000259" key="6">
    <source>
        <dbReference type="Pfam" id="PF14940"/>
    </source>
</evidence>
<evidence type="ECO:0000256" key="4">
    <source>
        <dbReference type="ARBA" id="ARBA00023136"/>
    </source>
</evidence>
<dbReference type="AlphaFoldDB" id="A0A0L8GMC7"/>
<keyword evidence="4 5" id="KW-0472">Membrane</keyword>
<dbReference type="OMA" id="TLFCYAI"/>
<evidence type="ECO:0000313" key="7">
    <source>
        <dbReference type="EMBL" id="KOF78019.1"/>
    </source>
</evidence>